<gene>
    <name evidence="2" type="ORF">BpHYR1_014612</name>
</gene>
<sequence length="341" mass="38882">MYWRIEAVRFWNPWGDEKEYRFGNRESTRAFERGFDDFNESEAPTSTRDDVKPNFTRAEGNPMITRDKEKHANTMFQPNGNVYDGYTSSESTTSVYGVKERIMSKKRCYISKSSRNECSTKVDDTPQLLDFGIPRRKELNGPEVAQSERLVENEEPAMFRRLIYAIPYLFSNIIGKCFVNGKPVHFLFDTGTVKTIIADRIWRQCKKIDSRLISNKSTIITCSGGPIEVIGTGKCELQLHNFKGEIEVIVVKKLIYDCLLGLDMAFKLSDIKEYLDRNKAGLGGKTLDVRKKAKTPLKATLPEIYRSQASVNATNFKELPLANGDPEEPAQDEDEKNKVEA</sequence>
<evidence type="ECO:0000313" key="2">
    <source>
        <dbReference type="EMBL" id="RNA10839.1"/>
    </source>
</evidence>
<accession>A0A3M7QHS0</accession>
<dbReference type="EMBL" id="REGN01006100">
    <property type="protein sequence ID" value="RNA10839.1"/>
    <property type="molecule type" value="Genomic_DNA"/>
</dbReference>
<feature type="region of interest" description="Disordered" evidence="1">
    <location>
        <begin position="316"/>
        <end position="341"/>
    </location>
</feature>
<feature type="region of interest" description="Disordered" evidence="1">
    <location>
        <begin position="35"/>
        <end position="60"/>
    </location>
</feature>
<evidence type="ECO:0000313" key="3">
    <source>
        <dbReference type="Proteomes" id="UP000276133"/>
    </source>
</evidence>
<dbReference type="CDD" id="cd00303">
    <property type="entry name" value="retropepsin_like"/>
    <property type="match status" value="1"/>
</dbReference>
<evidence type="ECO:0000256" key="1">
    <source>
        <dbReference type="SAM" id="MobiDB-lite"/>
    </source>
</evidence>
<comment type="caution">
    <text evidence="2">The sequence shown here is derived from an EMBL/GenBank/DDBJ whole genome shotgun (WGS) entry which is preliminary data.</text>
</comment>
<dbReference type="InterPro" id="IPR021109">
    <property type="entry name" value="Peptidase_aspartic_dom_sf"/>
</dbReference>
<organism evidence="2 3">
    <name type="scientific">Brachionus plicatilis</name>
    <name type="common">Marine rotifer</name>
    <name type="synonym">Brachionus muelleri</name>
    <dbReference type="NCBI Taxonomy" id="10195"/>
    <lineage>
        <taxon>Eukaryota</taxon>
        <taxon>Metazoa</taxon>
        <taxon>Spiralia</taxon>
        <taxon>Gnathifera</taxon>
        <taxon>Rotifera</taxon>
        <taxon>Eurotatoria</taxon>
        <taxon>Monogononta</taxon>
        <taxon>Pseudotrocha</taxon>
        <taxon>Ploima</taxon>
        <taxon>Brachionidae</taxon>
        <taxon>Brachionus</taxon>
    </lineage>
</organism>
<feature type="compositionally biased region" description="Acidic residues" evidence="1">
    <location>
        <begin position="325"/>
        <end position="334"/>
    </location>
</feature>
<reference evidence="2 3" key="1">
    <citation type="journal article" date="2018" name="Sci. Rep.">
        <title>Genomic signatures of local adaptation to the degree of environmental predictability in rotifers.</title>
        <authorList>
            <person name="Franch-Gras L."/>
            <person name="Hahn C."/>
            <person name="Garcia-Roger E.M."/>
            <person name="Carmona M.J."/>
            <person name="Serra M."/>
            <person name="Gomez A."/>
        </authorList>
    </citation>
    <scope>NUCLEOTIDE SEQUENCE [LARGE SCALE GENOMIC DNA]</scope>
    <source>
        <strain evidence="2">HYR1</strain>
    </source>
</reference>
<dbReference type="Gene3D" id="2.40.70.10">
    <property type="entry name" value="Acid Proteases"/>
    <property type="match status" value="1"/>
</dbReference>
<name>A0A3M7QHS0_BRAPC</name>
<dbReference type="SUPFAM" id="SSF50630">
    <property type="entry name" value="Acid proteases"/>
    <property type="match status" value="1"/>
</dbReference>
<dbReference type="AlphaFoldDB" id="A0A3M7QHS0"/>
<dbReference type="Proteomes" id="UP000276133">
    <property type="component" value="Unassembled WGS sequence"/>
</dbReference>
<dbReference type="Pfam" id="PF13975">
    <property type="entry name" value="gag-asp_proteas"/>
    <property type="match status" value="1"/>
</dbReference>
<protein>
    <recommendedName>
        <fullName evidence="4">Peptidase A2 domain-containing protein</fullName>
    </recommendedName>
</protein>
<keyword evidence="3" id="KW-1185">Reference proteome</keyword>
<dbReference type="OrthoDB" id="8039770at2759"/>
<evidence type="ECO:0008006" key="4">
    <source>
        <dbReference type="Google" id="ProtNLM"/>
    </source>
</evidence>
<proteinExistence type="predicted"/>